<gene>
    <name evidence="8" type="ORF">ALAG00032_LOCUS5674</name>
</gene>
<dbReference type="AlphaFoldDB" id="A0A7S3NFV1"/>
<dbReference type="EMBL" id="HBIJ01008062">
    <property type="protein sequence ID" value="CAE0364932.1"/>
    <property type="molecule type" value="Transcribed_RNA"/>
</dbReference>
<feature type="domain" description="Amino acid transporter transmembrane" evidence="7">
    <location>
        <begin position="122"/>
        <end position="552"/>
    </location>
</feature>
<sequence length="556" mass="60583">MHTYCVGADDTDGLALRAREIGIRHRLAAQHRQAEGRFVAGPGMLMSTRLQIAALTGLGEDEEEEDEKERQWLSTRRMPSWLEEAVMARRGGEGSELQFEAMEAFDGRGDAIQSKLPGFTLSEAFLASVKACVGPAVLYMPKGFQEAGLVFGLVMLSISYCLFGYGSTRLLETWAKIRKSYAGMMGKAFGKKGVALIKLTIVLQQCGICMTYFVFVATNLRDVATALAPDGVHPPSLALMCFFQVLIYIPLVCVRDLQKFAHTNLLANALILYSLAVLLCFGLERVVAKPTVAKDRLVLFNSATFYLFVGTSAFVYEGSAALLVPLQEAVREDLQPYFAPLYLKTAGGIIATYIIFGLVNWAAYGDQTQTVLTVNLPDGAWKTSVQLAYLIAVIFTFPLQLFPAIQIFRSVINKLQQAHKKGGSSRLVPTHPPGGQPHPPPGYASVAAEPLSNQVNEEQQHAQDSANSLYILFKGNLARAILVLLLAAVSVLQVHSLDRLVALIGGLLGIPLAFIYPVAIHLKLVPEARFRYVNVLCIIIGLGLGLACTVVTMATW</sequence>
<name>A0A7S3NFV1_9STRA</name>
<feature type="transmembrane region" description="Helical" evidence="6">
    <location>
        <begin position="304"/>
        <end position="324"/>
    </location>
</feature>
<keyword evidence="3 6" id="KW-1133">Transmembrane helix</keyword>
<feature type="transmembrane region" description="Helical" evidence="6">
    <location>
        <begin position="193"/>
        <end position="215"/>
    </location>
</feature>
<keyword evidence="2 6" id="KW-0812">Transmembrane</keyword>
<reference evidence="8" key="1">
    <citation type="submission" date="2021-01" db="EMBL/GenBank/DDBJ databases">
        <authorList>
            <person name="Corre E."/>
            <person name="Pelletier E."/>
            <person name="Niang G."/>
            <person name="Scheremetjew M."/>
            <person name="Finn R."/>
            <person name="Kale V."/>
            <person name="Holt S."/>
            <person name="Cochrane G."/>
            <person name="Meng A."/>
            <person name="Brown T."/>
            <person name="Cohen L."/>
        </authorList>
    </citation>
    <scope>NUCLEOTIDE SEQUENCE</scope>
    <source>
        <strain evidence="8">CCMP1510</strain>
    </source>
</reference>
<keyword evidence="4 6" id="KW-0472">Membrane</keyword>
<dbReference type="PANTHER" id="PTHR22950">
    <property type="entry name" value="AMINO ACID TRANSPORTER"/>
    <property type="match status" value="1"/>
</dbReference>
<feature type="transmembrane region" description="Helical" evidence="6">
    <location>
        <begin position="345"/>
        <end position="364"/>
    </location>
</feature>
<evidence type="ECO:0000256" key="4">
    <source>
        <dbReference type="ARBA" id="ARBA00023136"/>
    </source>
</evidence>
<evidence type="ECO:0000256" key="3">
    <source>
        <dbReference type="ARBA" id="ARBA00022989"/>
    </source>
</evidence>
<feature type="transmembrane region" description="Helical" evidence="6">
    <location>
        <begin position="265"/>
        <end position="284"/>
    </location>
</feature>
<feature type="region of interest" description="Disordered" evidence="5">
    <location>
        <begin position="422"/>
        <end position="443"/>
    </location>
</feature>
<comment type="subcellular location">
    <subcellularLocation>
        <location evidence="1">Membrane</location>
        <topology evidence="1">Multi-pass membrane protein</topology>
    </subcellularLocation>
</comment>
<evidence type="ECO:0000259" key="7">
    <source>
        <dbReference type="Pfam" id="PF01490"/>
    </source>
</evidence>
<dbReference type="InterPro" id="IPR013057">
    <property type="entry name" value="AA_transpt_TM"/>
</dbReference>
<evidence type="ECO:0000256" key="6">
    <source>
        <dbReference type="SAM" id="Phobius"/>
    </source>
</evidence>
<feature type="transmembrane region" description="Helical" evidence="6">
    <location>
        <begin position="384"/>
        <end position="405"/>
    </location>
</feature>
<dbReference type="Pfam" id="PF01490">
    <property type="entry name" value="Aa_trans"/>
    <property type="match status" value="1"/>
</dbReference>
<feature type="transmembrane region" description="Helical" evidence="6">
    <location>
        <begin position="149"/>
        <end position="172"/>
    </location>
</feature>
<feature type="compositionally biased region" description="Pro residues" evidence="5">
    <location>
        <begin position="430"/>
        <end position="442"/>
    </location>
</feature>
<proteinExistence type="predicted"/>
<evidence type="ECO:0000313" key="8">
    <source>
        <dbReference type="EMBL" id="CAE0364932.1"/>
    </source>
</evidence>
<accession>A0A7S3NFV1</accession>
<feature type="transmembrane region" description="Helical" evidence="6">
    <location>
        <begin position="477"/>
        <end position="494"/>
    </location>
</feature>
<feature type="transmembrane region" description="Helical" evidence="6">
    <location>
        <begin position="532"/>
        <end position="554"/>
    </location>
</feature>
<evidence type="ECO:0000256" key="5">
    <source>
        <dbReference type="SAM" id="MobiDB-lite"/>
    </source>
</evidence>
<dbReference type="PANTHER" id="PTHR22950:SF666">
    <property type="entry name" value="VACUOLAR AMINO ACID TRANSPORTER 4"/>
    <property type="match status" value="1"/>
</dbReference>
<evidence type="ECO:0000256" key="1">
    <source>
        <dbReference type="ARBA" id="ARBA00004141"/>
    </source>
</evidence>
<evidence type="ECO:0000256" key="2">
    <source>
        <dbReference type="ARBA" id="ARBA00022692"/>
    </source>
</evidence>
<dbReference type="GO" id="GO:0016020">
    <property type="term" value="C:membrane"/>
    <property type="evidence" value="ECO:0007669"/>
    <property type="project" value="UniProtKB-SubCell"/>
</dbReference>
<feature type="transmembrane region" description="Helical" evidence="6">
    <location>
        <begin position="500"/>
        <end position="520"/>
    </location>
</feature>
<organism evidence="8">
    <name type="scientific">Aureoumbra lagunensis</name>
    <dbReference type="NCBI Taxonomy" id="44058"/>
    <lineage>
        <taxon>Eukaryota</taxon>
        <taxon>Sar</taxon>
        <taxon>Stramenopiles</taxon>
        <taxon>Ochrophyta</taxon>
        <taxon>Pelagophyceae</taxon>
        <taxon>Pelagomonadales</taxon>
        <taxon>Aureoumbra</taxon>
    </lineage>
</organism>
<feature type="transmembrane region" description="Helical" evidence="6">
    <location>
        <begin position="235"/>
        <end position="253"/>
    </location>
</feature>
<dbReference type="GO" id="GO:0015179">
    <property type="term" value="F:L-amino acid transmembrane transporter activity"/>
    <property type="evidence" value="ECO:0007669"/>
    <property type="project" value="TreeGrafter"/>
</dbReference>
<protein>
    <recommendedName>
        <fullName evidence="7">Amino acid transporter transmembrane domain-containing protein</fullName>
    </recommendedName>
</protein>